<dbReference type="Proteomes" id="UP001499974">
    <property type="component" value="Unassembled WGS sequence"/>
</dbReference>
<comment type="caution">
    <text evidence="7">The sequence shown here is derived from an EMBL/GenBank/DDBJ whole genome shotgun (WGS) entry which is preliminary data.</text>
</comment>
<dbReference type="InterPro" id="IPR016167">
    <property type="entry name" value="FAD-bd_PCMH_sub1"/>
</dbReference>
<dbReference type="PROSITE" id="PS00862">
    <property type="entry name" value="OX2_COVAL_FAD"/>
    <property type="match status" value="1"/>
</dbReference>
<dbReference type="InterPro" id="IPR036318">
    <property type="entry name" value="FAD-bd_PCMH-like_sf"/>
</dbReference>
<evidence type="ECO:0000256" key="5">
    <source>
        <dbReference type="ARBA" id="ARBA00023002"/>
    </source>
</evidence>
<dbReference type="PANTHER" id="PTHR42973:SF39">
    <property type="entry name" value="FAD-BINDING PCMH-TYPE DOMAIN-CONTAINING PROTEIN"/>
    <property type="match status" value="1"/>
</dbReference>
<evidence type="ECO:0000256" key="1">
    <source>
        <dbReference type="ARBA" id="ARBA00001974"/>
    </source>
</evidence>
<accession>A0ABP8XAN4</accession>
<name>A0ABP8XAN4_9ACTN</name>
<evidence type="ECO:0000313" key="7">
    <source>
        <dbReference type="EMBL" id="GAA4703008.1"/>
    </source>
</evidence>
<dbReference type="InterPro" id="IPR006094">
    <property type="entry name" value="Oxid_FAD_bind_N"/>
</dbReference>
<dbReference type="PROSITE" id="PS51387">
    <property type="entry name" value="FAD_PCMH"/>
    <property type="match status" value="1"/>
</dbReference>
<dbReference type="Gene3D" id="3.30.43.10">
    <property type="entry name" value="Uridine Diphospho-n-acetylenolpyruvylglucosamine Reductase, domain 2"/>
    <property type="match status" value="1"/>
</dbReference>
<keyword evidence="5" id="KW-0560">Oxidoreductase</keyword>
<sequence>MVIGREEAGFEEARVDRIFNRRLPDRRPAAVVRPTTEAEVVDAVRLARERGWQVAVRSGGHSWAQWSVRTDALVIDLGGLQEMELDEETGIVRVSPSTKGGAELAPYLAERGRFFLGGHCPTVGVGGFLLQGGQGWNARGWGWAAEYVVAVDVVTADGALVHASADENADLYWAARGSGPGFPGLVTRFHLQTRPLPRHFAHTVQGFRLEDFDDVMTWLHDTHHTVADTVEIVALTKTDSTLGPDPILLVTALAMVDDEAEAERALAPFRGNPALDRAIFVIDNQPTTPEAERTRQLEDNPEGHRWAVDNAWLSGSAAEVVPAMRRAYTTLPNAKAFTIWFSMAPLRELPDMAFSLQSEIYLASYVLWESPEDDERCISWLEGAMADLEPVTVGQYLGDSDHTRRQVRFMSDDAWARLQQVYADRDPDRLFVGYLGESANRNHWS</sequence>
<dbReference type="InterPro" id="IPR050416">
    <property type="entry name" value="FAD-linked_Oxidoreductase"/>
</dbReference>
<organism evidence="7 8">
    <name type="scientific">Nocardioides conyzicola</name>
    <dbReference type="NCBI Taxonomy" id="1651781"/>
    <lineage>
        <taxon>Bacteria</taxon>
        <taxon>Bacillati</taxon>
        <taxon>Actinomycetota</taxon>
        <taxon>Actinomycetes</taxon>
        <taxon>Propionibacteriales</taxon>
        <taxon>Nocardioidaceae</taxon>
        <taxon>Nocardioides</taxon>
    </lineage>
</organism>
<evidence type="ECO:0000259" key="6">
    <source>
        <dbReference type="PROSITE" id="PS51387"/>
    </source>
</evidence>
<dbReference type="Pfam" id="PF01565">
    <property type="entry name" value="FAD_binding_4"/>
    <property type="match status" value="1"/>
</dbReference>
<keyword evidence="3" id="KW-0285">Flavoprotein</keyword>
<dbReference type="InterPro" id="IPR016166">
    <property type="entry name" value="FAD-bd_PCMH"/>
</dbReference>
<feature type="domain" description="FAD-binding PCMH-type" evidence="6">
    <location>
        <begin position="24"/>
        <end position="196"/>
    </location>
</feature>
<dbReference type="SUPFAM" id="SSF56176">
    <property type="entry name" value="FAD-binding/transporter-associated domain-like"/>
    <property type="match status" value="1"/>
</dbReference>
<comment type="cofactor">
    <cofactor evidence="1">
        <name>FAD</name>
        <dbReference type="ChEBI" id="CHEBI:57692"/>
    </cofactor>
</comment>
<evidence type="ECO:0000256" key="3">
    <source>
        <dbReference type="ARBA" id="ARBA00022630"/>
    </source>
</evidence>
<keyword evidence="8" id="KW-1185">Reference proteome</keyword>
<keyword evidence="4" id="KW-0274">FAD</keyword>
<dbReference type="InterPro" id="IPR016169">
    <property type="entry name" value="FAD-bd_PCMH_sub2"/>
</dbReference>
<evidence type="ECO:0000256" key="4">
    <source>
        <dbReference type="ARBA" id="ARBA00022827"/>
    </source>
</evidence>
<evidence type="ECO:0000313" key="8">
    <source>
        <dbReference type="Proteomes" id="UP001499974"/>
    </source>
</evidence>
<gene>
    <name evidence="7" type="ORF">GCM10023349_20440</name>
</gene>
<reference evidence="8" key="1">
    <citation type="journal article" date="2019" name="Int. J. Syst. Evol. Microbiol.">
        <title>The Global Catalogue of Microorganisms (GCM) 10K type strain sequencing project: providing services to taxonomists for standard genome sequencing and annotation.</title>
        <authorList>
            <consortium name="The Broad Institute Genomics Platform"/>
            <consortium name="The Broad Institute Genome Sequencing Center for Infectious Disease"/>
            <person name="Wu L."/>
            <person name="Ma J."/>
        </authorList>
    </citation>
    <scope>NUCLEOTIDE SEQUENCE [LARGE SCALE GENOMIC DNA]</scope>
    <source>
        <strain evidence="8">JCM 18531</strain>
    </source>
</reference>
<dbReference type="RefSeq" id="WP_345521151.1">
    <property type="nucleotide sequence ID" value="NZ_BAABKM010000002.1"/>
</dbReference>
<protein>
    <submittedName>
        <fullName evidence="7">FAD-binding oxidoreductase</fullName>
    </submittedName>
</protein>
<proteinExistence type="inferred from homology"/>
<evidence type="ECO:0000256" key="2">
    <source>
        <dbReference type="ARBA" id="ARBA00005466"/>
    </source>
</evidence>
<dbReference type="EMBL" id="BAABKM010000002">
    <property type="protein sequence ID" value="GAA4703008.1"/>
    <property type="molecule type" value="Genomic_DNA"/>
</dbReference>
<dbReference type="PANTHER" id="PTHR42973">
    <property type="entry name" value="BINDING OXIDOREDUCTASE, PUTATIVE (AFU_ORTHOLOGUE AFUA_1G17690)-RELATED"/>
    <property type="match status" value="1"/>
</dbReference>
<dbReference type="Gene3D" id="3.30.465.10">
    <property type="match status" value="1"/>
</dbReference>
<dbReference type="Gene3D" id="3.40.462.20">
    <property type="match status" value="1"/>
</dbReference>
<dbReference type="InterPro" id="IPR006093">
    <property type="entry name" value="Oxy_OxRdtase_FAD_BS"/>
</dbReference>
<comment type="similarity">
    <text evidence="2">Belongs to the oxygen-dependent FAD-linked oxidoreductase family.</text>
</comment>